<accession>A0A8G1XCT5</accession>
<dbReference type="EMBL" id="RKQG01000001">
    <property type="protein sequence ID" value="RPE36094.1"/>
    <property type="molecule type" value="Genomic_DNA"/>
</dbReference>
<sequence>MTTAQQRLHHALDALDRTARPGPAVGGCEHCYTAGQLAALAGPPALVPNGLLHSVAAKGPDHWEDFPTLYRRLAPRILRQLTTGTLAVDGPLVAARLVAAAWPDWHRADLVRDVLDAWWPAALADPAADAAEVLATLAVATGTLTPWLRTWAATPTPTADRHLADALDTWLHHGRLPDLRLGFHAELPAGPEITAWIATLPPRRIAPDQRCRLSPALDG</sequence>
<dbReference type="OrthoDB" id="4535590at2"/>
<evidence type="ECO:0000313" key="2">
    <source>
        <dbReference type="EMBL" id="RPE36094.1"/>
    </source>
</evidence>
<organism evidence="2 3">
    <name type="scientific">Kitasatospora cineracea</name>
    <dbReference type="NCBI Taxonomy" id="88074"/>
    <lineage>
        <taxon>Bacteria</taxon>
        <taxon>Bacillati</taxon>
        <taxon>Actinomycetota</taxon>
        <taxon>Actinomycetes</taxon>
        <taxon>Kitasatosporales</taxon>
        <taxon>Streptomycetaceae</taxon>
        <taxon>Kitasatospora</taxon>
    </lineage>
</organism>
<dbReference type="Proteomes" id="UP000266906">
    <property type="component" value="Unassembled WGS sequence"/>
</dbReference>
<reference evidence="3 4" key="1">
    <citation type="submission" date="2018-11" db="EMBL/GenBank/DDBJ databases">
        <title>Sequencing the genomes of 1000 actinobacteria strains.</title>
        <authorList>
            <person name="Klenk H.-P."/>
        </authorList>
    </citation>
    <scope>NUCLEOTIDE SEQUENCE [LARGE SCALE GENOMIC DNA]</scope>
    <source>
        <strain evidence="1 4">DSM 44780</strain>
        <strain evidence="2 3">DSM 44781</strain>
    </source>
</reference>
<dbReference type="RefSeq" id="WP_123557852.1">
    <property type="nucleotide sequence ID" value="NZ_RJVJ01000001.1"/>
</dbReference>
<dbReference type="EMBL" id="RJVJ01000001">
    <property type="protein sequence ID" value="ROR45740.1"/>
    <property type="molecule type" value="Genomic_DNA"/>
</dbReference>
<dbReference type="Proteomes" id="UP000267408">
    <property type="component" value="Unassembled WGS sequence"/>
</dbReference>
<gene>
    <name evidence="2" type="ORF">EDD38_4461</name>
    <name evidence="1" type="ORF">EDD39_3986</name>
</gene>
<protein>
    <submittedName>
        <fullName evidence="2">Uncharacterized protein</fullName>
    </submittedName>
</protein>
<evidence type="ECO:0000313" key="4">
    <source>
        <dbReference type="Proteomes" id="UP000267408"/>
    </source>
</evidence>
<accession>A0A3N4SHW7</accession>
<proteinExistence type="predicted"/>
<name>A0A3N4SHW7_9ACTN</name>
<evidence type="ECO:0000313" key="1">
    <source>
        <dbReference type="EMBL" id="ROR45740.1"/>
    </source>
</evidence>
<evidence type="ECO:0000313" key="3">
    <source>
        <dbReference type="Proteomes" id="UP000266906"/>
    </source>
</evidence>
<dbReference type="AlphaFoldDB" id="A0A3N4SHW7"/>
<keyword evidence="3" id="KW-1185">Reference proteome</keyword>
<comment type="caution">
    <text evidence="2">The sequence shown here is derived from an EMBL/GenBank/DDBJ whole genome shotgun (WGS) entry which is preliminary data.</text>
</comment>